<reference evidence="2" key="1">
    <citation type="journal article" date="2005" name="Nature">
        <title>The map-based sequence of the rice genome.</title>
        <authorList>
            <consortium name="International rice genome sequencing project (IRGSP)"/>
            <person name="Matsumoto T."/>
            <person name="Wu J."/>
            <person name="Kanamori H."/>
            <person name="Katayose Y."/>
            <person name="Fujisawa M."/>
            <person name="Namiki N."/>
            <person name="Mizuno H."/>
            <person name="Yamamoto K."/>
            <person name="Antonio B.A."/>
            <person name="Baba T."/>
            <person name="Sakata K."/>
            <person name="Nagamura Y."/>
            <person name="Aoki H."/>
            <person name="Arikawa K."/>
            <person name="Arita K."/>
            <person name="Bito T."/>
            <person name="Chiden Y."/>
            <person name="Fujitsuka N."/>
            <person name="Fukunaka R."/>
            <person name="Hamada M."/>
            <person name="Harada C."/>
            <person name="Hayashi A."/>
            <person name="Hijishita S."/>
            <person name="Honda M."/>
            <person name="Hosokawa S."/>
            <person name="Ichikawa Y."/>
            <person name="Idonuma A."/>
            <person name="Iijima M."/>
            <person name="Ikeda M."/>
            <person name="Ikeno M."/>
            <person name="Ito K."/>
            <person name="Ito S."/>
            <person name="Ito T."/>
            <person name="Ito Y."/>
            <person name="Ito Y."/>
            <person name="Iwabuchi A."/>
            <person name="Kamiya K."/>
            <person name="Karasawa W."/>
            <person name="Kurita K."/>
            <person name="Katagiri S."/>
            <person name="Kikuta A."/>
            <person name="Kobayashi H."/>
            <person name="Kobayashi N."/>
            <person name="Machita K."/>
            <person name="Maehara T."/>
            <person name="Masukawa M."/>
            <person name="Mizubayashi T."/>
            <person name="Mukai Y."/>
            <person name="Nagasaki H."/>
            <person name="Nagata Y."/>
            <person name="Naito S."/>
            <person name="Nakashima M."/>
            <person name="Nakama Y."/>
            <person name="Nakamichi Y."/>
            <person name="Nakamura M."/>
            <person name="Meguro A."/>
            <person name="Negishi M."/>
            <person name="Ohta I."/>
            <person name="Ohta T."/>
            <person name="Okamoto M."/>
            <person name="Ono N."/>
            <person name="Saji S."/>
            <person name="Sakaguchi M."/>
            <person name="Sakai K."/>
            <person name="Shibata M."/>
            <person name="Shimokawa T."/>
            <person name="Song J."/>
            <person name="Takazaki Y."/>
            <person name="Terasawa K."/>
            <person name="Tsugane M."/>
            <person name="Tsuji K."/>
            <person name="Ueda S."/>
            <person name="Waki K."/>
            <person name="Yamagata H."/>
            <person name="Yamamoto M."/>
            <person name="Yamamoto S."/>
            <person name="Yamane H."/>
            <person name="Yoshiki S."/>
            <person name="Yoshihara R."/>
            <person name="Yukawa K."/>
            <person name="Zhong H."/>
            <person name="Yano M."/>
            <person name="Yuan Q."/>
            <person name="Ouyang S."/>
            <person name="Liu J."/>
            <person name="Jones K.M."/>
            <person name="Gansberger K."/>
            <person name="Moffat K."/>
            <person name="Hill J."/>
            <person name="Bera J."/>
            <person name="Fadrosh D."/>
            <person name="Jin S."/>
            <person name="Johri S."/>
            <person name="Kim M."/>
            <person name="Overton L."/>
            <person name="Reardon M."/>
            <person name="Tsitrin T."/>
            <person name="Vuong H."/>
            <person name="Weaver B."/>
            <person name="Ciecko A."/>
            <person name="Tallon L."/>
            <person name="Jackson J."/>
            <person name="Pai G."/>
            <person name="Aken S.V."/>
            <person name="Utterback T."/>
            <person name="Reidmuller S."/>
            <person name="Feldblyum T."/>
            <person name="Hsiao J."/>
            <person name="Zismann V."/>
            <person name="Iobst S."/>
            <person name="de Vazeille A.R."/>
            <person name="Buell C.R."/>
            <person name="Ying K."/>
            <person name="Li Y."/>
            <person name="Lu T."/>
            <person name="Huang Y."/>
            <person name="Zhao Q."/>
            <person name="Feng Q."/>
            <person name="Zhang L."/>
            <person name="Zhu J."/>
            <person name="Weng Q."/>
            <person name="Mu J."/>
            <person name="Lu Y."/>
            <person name="Fan D."/>
            <person name="Liu Y."/>
            <person name="Guan J."/>
            <person name="Zhang Y."/>
            <person name="Yu S."/>
            <person name="Liu X."/>
            <person name="Zhang Y."/>
            <person name="Hong G."/>
            <person name="Han B."/>
            <person name="Choisne N."/>
            <person name="Demange N."/>
            <person name="Orjeda G."/>
            <person name="Samain S."/>
            <person name="Cattolico L."/>
            <person name="Pelletier E."/>
            <person name="Couloux A."/>
            <person name="Segurens B."/>
            <person name="Wincker P."/>
            <person name="D'Hont A."/>
            <person name="Scarpelli C."/>
            <person name="Weissenbach J."/>
            <person name="Salanoubat M."/>
            <person name="Quetier F."/>
            <person name="Yu Y."/>
            <person name="Kim H.R."/>
            <person name="Rambo T."/>
            <person name="Currie J."/>
            <person name="Collura K."/>
            <person name="Luo M."/>
            <person name="Yang T."/>
            <person name="Ammiraju J.S.S."/>
            <person name="Engler F."/>
            <person name="Soderlund C."/>
            <person name="Wing R.A."/>
            <person name="Palmer L.E."/>
            <person name="de la Bastide M."/>
            <person name="Spiegel L."/>
            <person name="Nascimento L."/>
            <person name="Zutavern T."/>
            <person name="O'Shaughnessy A."/>
            <person name="Dike S."/>
            <person name="Dedhia N."/>
            <person name="Preston R."/>
            <person name="Balija V."/>
            <person name="McCombie W.R."/>
            <person name="Chow T."/>
            <person name="Chen H."/>
            <person name="Chung M."/>
            <person name="Chen C."/>
            <person name="Shaw J."/>
            <person name="Wu H."/>
            <person name="Hsiao K."/>
            <person name="Chao Y."/>
            <person name="Chu M."/>
            <person name="Cheng C."/>
            <person name="Hour A."/>
            <person name="Lee P."/>
            <person name="Lin S."/>
            <person name="Lin Y."/>
            <person name="Liou J."/>
            <person name="Liu S."/>
            <person name="Hsing Y."/>
            <person name="Raghuvanshi S."/>
            <person name="Mohanty A."/>
            <person name="Bharti A.K."/>
            <person name="Gaur A."/>
            <person name="Gupta V."/>
            <person name="Kumar D."/>
            <person name="Ravi V."/>
            <person name="Vij S."/>
            <person name="Kapur A."/>
            <person name="Khurana P."/>
            <person name="Khurana P."/>
            <person name="Khurana J.P."/>
            <person name="Tyagi A.K."/>
            <person name="Gaikwad K."/>
            <person name="Singh A."/>
            <person name="Dalal V."/>
            <person name="Srivastava S."/>
            <person name="Dixit A."/>
            <person name="Pal A.K."/>
            <person name="Ghazi I.A."/>
            <person name="Yadav M."/>
            <person name="Pandit A."/>
            <person name="Bhargava A."/>
            <person name="Sureshbabu K."/>
            <person name="Batra K."/>
            <person name="Sharma T.R."/>
            <person name="Mohapatra T."/>
            <person name="Singh N.K."/>
            <person name="Messing J."/>
            <person name="Nelson A.B."/>
            <person name="Fuks G."/>
            <person name="Kavchok S."/>
            <person name="Keizer G."/>
            <person name="Linton E."/>
            <person name="Llaca V."/>
            <person name="Song R."/>
            <person name="Tanyolac B."/>
            <person name="Young S."/>
            <person name="Ho-Il K."/>
            <person name="Hahn J.H."/>
            <person name="Sangsakoo G."/>
            <person name="Vanavichit A."/>
            <person name="de Mattos Luiz.A.T."/>
            <person name="Zimmer P.D."/>
            <person name="Malone G."/>
            <person name="Dellagostin O."/>
            <person name="de Oliveira A.C."/>
            <person name="Bevan M."/>
            <person name="Bancroft I."/>
            <person name="Minx P."/>
            <person name="Cordum H."/>
            <person name="Wilson R."/>
            <person name="Cheng Z."/>
            <person name="Jin W."/>
            <person name="Jiang J."/>
            <person name="Leong S.A."/>
            <person name="Iwama H."/>
            <person name="Gojobori T."/>
            <person name="Itoh T."/>
            <person name="Niimura Y."/>
            <person name="Fujii Y."/>
            <person name="Habara T."/>
            <person name="Sakai H."/>
            <person name="Sato Y."/>
            <person name="Wilson G."/>
            <person name="Kumar K."/>
            <person name="McCouch S."/>
            <person name="Juretic N."/>
            <person name="Hoen D."/>
            <person name="Wright S."/>
            <person name="Bruskiewich R."/>
            <person name="Bureau T."/>
            <person name="Miyao A."/>
            <person name="Hirochika H."/>
            <person name="Nishikawa T."/>
            <person name="Kadowaki K."/>
            <person name="Sugiura M."/>
            <person name="Burr B."/>
            <person name="Sasaki T."/>
        </authorList>
    </citation>
    <scope>NUCLEOTIDE SEQUENCE [LARGE SCALE GENOMIC DNA]</scope>
    <source>
        <strain evidence="2">cv. Nipponbare</strain>
    </source>
</reference>
<accession>A0A0P0V834</accession>
<protein>
    <submittedName>
        <fullName evidence="1">Os01g0747050 protein</fullName>
    </submittedName>
</protein>
<evidence type="ECO:0000313" key="1">
    <source>
        <dbReference type="EMBL" id="BAS74323.1"/>
    </source>
</evidence>
<dbReference type="EMBL" id="AP014957">
    <property type="protein sequence ID" value="BAS74323.1"/>
    <property type="molecule type" value="Genomic_DNA"/>
</dbReference>
<reference evidence="1 2" key="3">
    <citation type="journal article" date="2013" name="Rice">
        <title>Improvement of the Oryza sativa Nipponbare reference genome using next generation sequence and optical map data.</title>
        <authorList>
            <person name="Kawahara Y."/>
            <person name="de la Bastide M."/>
            <person name="Hamilton J.P."/>
            <person name="Kanamori H."/>
            <person name="McCombie W.R."/>
            <person name="Ouyang S."/>
            <person name="Schwartz D.C."/>
            <person name="Tanaka T."/>
            <person name="Wu J."/>
            <person name="Zhou S."/>
            <person name="Childs K.L."/>
            <person name="Davidson R.M."/>
            <person name="Lin H."/>
            <person name="Quesada-Ocampo L."/>
            <person name="Vaillancourt B."/>
            <person name="Sakai H."/>
            <person name="Lee S.S."/>
            <person name="Kim J."/>
            <person name="Numa H."/>
            <person name="Itoh T."/>
            <person name="Buell C.R."/>
            <person name="Matsumoto T."/>
        </authorList>
    </citation>
    <scope>NUCLEOTIDE SEQUENCE [LARGE SCALE GENOMIC DNA]</scope>
    <source>
        <strain evidence="2">cv. Nipponbare</strain>
    </source>
</reference>
<evidence type="ECO:0000313" key="2">
    <source>
        <dbReference type="Proteomes" id="UP000059680"/>
    </source>
</evidence>
<dbReference type="PaxDb" id="39947-A0A0P0V834"/>
<dbReference type="Proteomes" id="UP000059680">
    <property type="component" value="Chromosome 1"/>
</dbReference>
<sequence>MRGHHYTDTSSRPASACLHASVPHHRADVVASLHLRGKCPSPSIWTVSVEVTTTFRVASPATTHPRMYICHLASYLNILLIPPPQGRR</sequence>
<gene>
    <name evidence="1" type="ordered locus">Os01g0747050</name>
    <name evidence="1" type="ORF">OSNPB_010747050</name>
</gene>
<proteinExistence type="predicted"/>
<dbReference type="InParanoid" id="A0A0P0V834"/>
<name>A0A0P0V834_ORYSJ</name>
<keyword evidence="2" id="KW-1185">Reference proteome</keyword>
<reference evidence="1 2" key="2">
    <citation type="journal article" date="2013" name="Plant Cell Physiol.">
        <title>Rice Annotation Project Database (RAP-DB): an integrative and interactive database for rice genomics.</title>
        <authorList>
            <person name="Sakai H."/>
            <person name="Lee S.S."/>
            <person name="Tanaka T."/>
            <person name="Numa H."/>
            <person name="Kim J."/>
            <person name="Kawahara Y."/>
            <person name="Wakimoto H."/>
            <person name="Yang C.C."/>
            <person name="Iwamoto M."/>
            <person name="Abe T."/>
            <person name="Yamada Y."/>
            <person name="Muto A."/>
            <person name="Inokuchi H."/>
            <person name="Ikemura T."/>
            <person name="Matsumoto T."/>
            <person name="Sasaki T."/>
            <person name="Itoh T."/>
        </authorList>
    </citation>
    <scope>NUCLEOTIDE SEQUENCE [LARGE SCALE GENOMIC DNA]</scope>
    <source>
        <strain evidence="2">cv. Nipponbare</strain>
    </source>
</reference>
<dbReference type="AlphaFoldDB" id="A0A0P0V834"/>
<organism evidence="1 2">
    <name type="scientific">Oryza sativa subsp. japonica</name>
    <name type="common">Rice</name>
    <dbReference type="NCBI Taxonomy" id="39947"/>
    <lineage>
        <taxon>Eukaryota</taxon>
        <taxon>Viridiplantae</taxon>
        <taxon>Streptophyta</taxon>
        <taxon>Embryophyta</taxon>
        <taxon>Tracheophyta</taxon>
        <taxon>Spermatophyta</taxon>
        <taxon>Magnoliopsida</taxon>
        <taxon>Liliopsida</taxon>
        <taxon>Poales</taxon>
        <taxon>Poaceae</taxon>
        <taxon>BOP clade</taxon>
        <taxon>Oryzoideae</taxon>
        <taxon>Oryzeae</taxon>
        <taxon>Oryzinae</taxon>
        <taxon>Oryza</taxon>
        <taxon>Oryza sativa</taxon>
    </lineage>
</organism>